<dbReference type="EMBL" id="CP074572">
    <property type="protein sequence ID" value="QVK23775.1"/>
    <property type="molecule type" value="Genomic_DNA"/>
</dbReference>
<evidence type="ECO:0000313" key="2">
    <source>
        <dbReference type="Proteomes" id="UP000676428"/>
    </source>
</evidence>
<dbReference type="RefSeq" id="WP_213682392.1">
    <property type="nucleotide sequence ID" value="NZ_CP074572.1"/>
</dbReference>
<dbReference type="Proteomes" id="UP000676428">
    <property type="component" value="Chromosome"/>
</dbReference>
<name>A0ABX8DGG1_9GAMM</name>
<evidence type="ECO:0000313" key="1">
    <source>
        <dbReference type="EMBL" id="QVK23775.1"/>
    </source>
</evidence>
<reference evidence="1 2" key="1">
    <citation type="journal article" date="2012" name="Int. J. Syst. Evol. Microbiol.">
        <title>Shewanella dokdonensis sp. nov., isolated from seawater.</title>
        <authorList>
            <person name="Sung H.R."/>
            <person name="Yoon J.H."/>
            <person name="Ghim S.Y."/>
        </authorList>
    </citation>
    <scope>NUCLEOTIDE SEQUENCE [LARGE SCALE GENOMIC DNA]</scope>
    <source>
        <strain evidence="1 2">DSM 23626</strain>
    </source>
</reference>
<organism evidence="1 2">
    <name type="scientific">Shewanella dokdonensis</name>
    <dbReference type="NCBI Taxonomy" id="712036"/>
    <lineage>
        <taxon>Bacteria</taxon>
        <taxon>Pseudomonadati</taxon>
        <taxon>Pseudomonadota</taxon>
        <taxon>Gammaproteobacteria</taxon>
        <taxon>Alteromonadales</taxon>
        <taxon>Shewanellaceae</taxon>
        <taxon>Shewanella</taxon>
    </lineage>
</organism>
<proteinExistence type="predicted"/>
<evidence type="ECO:0008006" key="3">
    <source>
        <dbReference type="Google" id="ProtNLM"/>
    </source>
</evidence>
<gene>
    <name evidence="1" type="ORF">KHX94_03540</name>
</gene>
<keyword evidence="2" id="KW-1185">Reference proteome</keyword>
<accession>A0ABX8DGG1</accession>
<protein>
    <recommendedName>
        <fullName evidence="3">Lipoprotein</fullName>
    </recommendedName>
</protein>
<sequence length="123" mass="13821">MILQIVIALLFISSCFIDARARERLSSQQALEQVGNHVEIAMVIGHSQDRRTEEGVIYLNDEHTRELLLTLTASAIAELKEQGIIDPAAYFLSKKLTVTGSIMRVGERYLLPIQTAEQLQLQK</sequence>